<name>A0AAD6QVB7_9ROSI</name>
<protein>
    <submittedName>
        <fullName evidence="2">Uncharacterized protein</fullName>
    </submittedName>
</protein>
<dbReference type="Proteomes" id="UP001164929">
    <property type="component" value="Chromosome 5"/>
</dbReference>
<accession>A0AAD6QVB7</accession>
<comment type="caution">
    <text evidence="2">The sequence shown here is derived from an EMBL/GenBank/DDBJ whole genome shotgun (WGS) entry which is preliminary data.</text>
</comment>
<feature type="region of interest" description="Disordered" evidence="1">
    <location>
        <begin position="18"/>
        <end position="45"/>
    </location>
</feature>
<reference evidence="2" key="1">
    <citation type="journal article" date="2023" name="Mol. Ecol. Resour.">
        <title>Chromosome-level genome assembly of a triploid poplar Populus alba 'Berolinensis'.</title>
        <authorList>
            <person name="Chen S."/>
            <person name="Yu Y."/>
            <person name="Wang X."/>
            <person name="Wang S."/>
            <person name="Zhang T."/>
            <person name="Zhou Y."/>
            <person name="He R."/>
            <person name="Meng N."/>
            <person name="Wang Y."/>
            <person name="Liu W."/>
            <person name="Liu Z."/>
            <person name="Liu J."/>
            <person name="Guo Q."/>
            <person name="Huang H."/>
            <person name="Sederoff R.R."/>
            <person name="Wang G."/>
            <person name="Qu G."/>
            <person name="Chen S."/>
        </authorList>
    </citation>
    <scope>NUCLEOTIDE SEQUENCE</scope>
    <source>
        <strain evidence="2">SC-2020</strain>
    </source>
</reference>
<organism evidence="2 3">
    <name type="scientific">Populus alba x Populus x berolinensis</name>
    <dbReference type="NCBI Taxonomy" id="444605"/>
    <lineage>
        <taxon>Eukaryota</taxon>
        <taxon>Viridiplantae</taxon>
        <taxon>Streptophyta</taxon>
        <taxon>Embryophyta</taxon>
        <taxon>Tracheophyta</taxon>
        <taxon>Spermatophyta</taxon>
        <taxon>Magnoliopsida</taxon>
        <taxon>eudicotyledons</taxon>
        <taxon>Gunneridae</taxon>
        <taxon>Pentapetalae</taxon>
        <taxon>rosids</taxon>
        <taxon>fabids</taxon>
        <taxon>Malpighiales</taxon>
        <taxon>Salicaceae</taxon>
        <taxon>Saliceae</taxon>
        <taxon>Populus</taxon>
    </lineage>
</organism>
<keyword evidence="3" id="KW-1185">Reference proteome</keyword>
<feature type="region of interest" description="Disordered" evidence="1">
    <location>
        <begin position="67"/>
        <end position="97"/>
    </location>
</feature>
<proteinExistence type="predicted"/>
<evidence type="ECO:0000313" key="3">
    <source>
        <dbReference type="Proteomes" id="UP001164929"/>
    </source>
</evidence>
<gene>
    <name evidence="2" type="ORF">NC653_013794</name>
</gene>
<sequence>MIITKTSSFFTLEENICTSNSSPEGAKVEGLQNPRGDSNFEHSPVLPTWRDSGTLCVDASSKRIQKETVNLSSHDQGIKQRGLMNRRRTINNNDNQP</sequence>
<dbReference type="AlphaFoldDB" id="A0AAD6QVB7"/>
<evidence type="ECO:0000256" key="1">
    <source>
        <dbReference type="SAM" id="MobiDB-lite"/>
    </source>
</evidence>
<dbReference type="EMBL" id="JAQIZT010000005">
    <property type="protein sequence ID" value="KAJ6997326.1"/>
    <property type="molecule type" value="Genomic_DNA"/>
</dbReference>
<evidence type="ECO:0000313" key="2">
    <source>
        <dbReference type="EMBL" id="KAJ6997326.1"/>
    </source>
</evidence>